<protein>
    <submittedName>
        <fullName evidence="1">Uncharacterized protein</fullName>
    </submittedName>
</protein>
<accession>A0A4Y2P4X5</accession>
<dbReference type="AlphaFoldDB" id="A0A4Y2P4X5"/>
<evidence type="ECO:0000313" key="1">
    <source>
        <dbReference type="EMBL" id="GBN46958.1"/>
    </source>
</evidence>
<sequence length="98" mass="11313">MPGKIIRIDEAQEYLFSEQIEKDIIAIPPGVEKLTDEKDFDVKSTTIPAVWERTNTVDMKFSEKLFNIIDFDEDYAGPSPSEIKCKRKETEVISMKKI</sequence>
<proteinExistence type="predicted"/>
<comment type="caution">
    <text evidence="1">The sequence shown here is derived from an EMBL/GenBank/DDBJ whole genome shotgun (WGS) entry which is preliminary data.</text>
</comment>
<keyword evidence="2" id="KW-1185">Reference proteome</keyword>
<dbReference type="EMBL" id="BGPR01010592">
    <property type="protein sequence ID" value="GBN46958.1"/>
    <property type="molecule type" value="Genomic_DNA"/>
</dbReference>
<dbReference type="Proteomes" id="UP000499080">
    <property type="component" value="Unassembled WGS sequence"/>
</dbReference>
<evidence type="ECO:0000313" key="2">
    <source>
        <dbReference type="Proteomes" id="UP000499080"/>
    </source>
</evidence>
<name>A0A4Y2P4X5_ARAVE</name>
<organism evidence="1 2">
    <name type="scientific">Araneus ventricosus</name>
    <name type="common">Orbweaver spider</name>
    <name type="synonym">Epeira ventricosa</name>
    <dbReference type="NCBI Taxonomy" id="182803"/>
    <lineage>
        <taxon>Eukaryota</taxon>
        <taxon>Metazoa</taxon>
        <taxon>Ecdysozoa</taxon>
        <taxon>Arthropoda</taxon>
        <taxon>Chelicerata</taxon>
        <taxon>Arachnida</taxon>
        <taxon>Araneae</taxon>
        <taxon>Araneomorphae</taxon>
        <taxon>Entelegynae</taxon>
        <taxon>Araneoidea</taxon>
        <taxon>Araneidae</taxon>
        <taxon>Araneus</taxon>
    </lineage>
</organism>
<reference evidence="1 2" key="1">
    <citation type="journal article" date="2019" name="Sci. Rep.">
        <title>Orb-weaving spider Araneus ventricosus genome elucidates the spidroin gene catalogue.</title>
        <authorList>
            <person name="Kono N."/>
            <person name="Nakamura H."/>
            <person name="Ohtoshi R."/>
            <person name="Moran D.A.P."/>
            <person name="Shinohara A."/>
            <person name="Yoshida Y."/>
            <person name="Fujiwara M."/>
            <person name="Mori M."/>
            <person name="Tomita M."/>
            <person name="Arakawa K."/>
        </authorList>
    </citation>
    <scope>NUCLEOTIDE SEQUENCE [LARGE SCALE GENOMIC DNA]</scope>
</reference>
<gene>
    <name evidence="1" type="ORF">AVEN_247453_1</name>
</gene>
<dbReference type="OrthoDB" id="6779180at2759"/>